<dbReference type="RefSeq" id="WP_085813060.1">
    <property type="nucleotide sequence ID" value="NZ_AP023213.1"/>
</dbReference>
<gene>
    <name evidence="5" type="ORF">GEOBRER4_n1673</name>
</gene>
<evidence type="ECO:0000313" key="6">
    <source>
        <dbReference type="Proteomes" id="UP000515472"/>
    </source>
</evidence>
<reference evidence="5 6" key="1">
    <citation type="submission" date="2020-06" db="EMBL/GenBank/DDBJ databases">
        <title>Interaction of electrochemicaly active bacteria, Geobacter bremensis R4 on different carbon anode.</title>
        <authorList>
            <person name="Meng L."/>
            <person name="Yoshida N."/>
        </authorList>
    </citation>
    <scope>NUCLEOTIDE SEQUENCE [LARGE SCALE GENOMIC DNA]</scope>
    <source>
        <strain evidence="5 6">R4</strain>
    </source>
</reference>
<feature type="active site" description="Tele-AMP-histidine intermediate" evidence="1">
    <location>
        <position position="100"/>
    </location>
</feature>
<dbReference type="EMBL" id="AP023213">
    <property type="protein sequence ID" value="BCG46860.1"/>
    <property type="molecule type" value="Genomic_DNA"/>
</dbReference>
<dbReference type="InterPro" id="IPR011146">
    <property type="entry name" value="HIT-like"/>
</dbReference>
<dbReference type="PRINTS" id="PR00332">
    <property type="entry name" value="HISTRIAD"/>
</dbReference>
<proteinExistence type="predicted"/>
<sequence>MNDCLFCKMASGAIPVKKVYEDDELFAIEDINPVAPLHMLIIPKKHLANVLALAPEDDRIIGAVHRVAAQLARERGVDQEGFRLVNNTNAGAGQSVFHIHFHLLAGRKLGWPPG</sequence>
<evidence type="ECO:0000256" key="1">
    <source>
        <dbReference type="PIRSR" id="PIRSR601310-1"/>
    </source>
</evidence>
<feature type="domain" description="HIT" evidence="4">
    <location>
        <begin position="5"/>
        <end position="114"/>
    </location>
</feature>
<evidence type="ECO:0000313" key="5">
    <source>
        <dbReference type="EMBL" id="BCG46860.1"/>
    </source>
</evidence>
<evidence type="ECO:0000256" key="3">
    <source>
        <dbReference type="PROSITE-ProRule" id="PRU00464"/>
    </source>
</evidence>
<evidence type="ECO:0000259" key="4">
    <source>
        <dbReference type="PROSITE" id="PS51084"/>
    </source>
</evidence>
<evidence type="ECO:0000256" key="2">
    <source>
        <dbReference type="PIRSR" id="PIRSR601310-3"/>
    </source>
</evidence>
<dbReference type="AlphaFoldDB" id="A0A6S6M0F3"/>
<dbReference type="Proteomes" id="UP000515472">
    <property type="component" value="Chromosome"/>
</dbReference>
<accession>A0A6S6M0F3</accession>
<keyword evidence="6" id="KW-1185">Reference proteome</keyword>
<dbReference type="InterPro" id="IPR036265">
    <property type="entry name" value="HIT-like_sf"/>
</dbReference>
<dbReference type="Pfam" id="PF01230">
    <property type="entry name" value="HIT"/>
    <property type="match status" value="1"/>
</dbReference>
<organism evidence="5 6">
    <name type="scientific">Citrifermentans bremense</name>
    <dbReference type="NCBI Taxonomy" id="60035"/>
    <lineage>
        <taxon>Bacteria</taxon>
        <taxon>Pseudomonadati</taxon>
        <taxon>Thermodesulfobacteriota</taxon>
        <taxon>Desulfuromonadia</taxon>
        <taxon>Geobacterales</taxon>
        <taxon>Geobacteraceae</taxon>
        <taxon>Citrifermentans</taxon>
    </lineage>
</organism>
<dbReference type="PANTHER" id="PTHR23089">
    <property type="entry name" value="HISTIDINE TRIAD HIT PROTEIN"/>
    <property type="match status" value="1"/>
</dbReference>
<feature type="short sequence motif" description="Histidine triad motif" evidence="2 3">
    <location>
        <begin position="98"/>
        <end position="102"/>
    </location>
</feature>
<dbReference type="PROSITE" id="PS51084">
    <property type="entry name" value="HIT_2"/>
    <property type="match status" value="1"/>
</dbReference>
<dbReference type="KEGG" id="gbn:GEOBRER4_16100"/>
<dbReference type="InterPro" id="IPR019808">
    <property type="entry name" value="Histidine_triad_CS"/>
</dbReference>
<name>A0A6S6M0F3_9BACT</name>
<dbReference type="InterPro" id="IPR001310">
    <property type="entry name" value="Histidine_triad_HIT"/>
</dbReference>
<dbReference type="CDD" id="cd01276">
    <property type="entry name" value="PKCI_related"/>
    <property type="match status" value="1"/>
</dbReference>
<dbReference type="SUPFAM" id="SSF54197">
    <property type="entry name" value="HIT-like"/>
    <property type="match status" value="1"/>
</dbReference>
<dbReference type="GO" id="GO:0003824">
    <property type="term" value="F:catalytic activity"/>
    <property type="evidence" value="ECO:0007669"/>
    <property type="project" value="InterPro"/>
</dbReference>
<dbReference type="PROSITE" id="PS00892">
    <property type="entry name" value="HIT_1"/>
    <property type="match status" value="1"/>
</dbReference>
<dbReference type="Gene3D" id="3.30.428.10">
    <property type="entry name" value="HIT-like"/>
    <property type="match status" value="1"/>
</dbReference>
<protein>
    <submittedName>
        <fullName evidence="5">Bis(5'-nucleosyl)-tetraphosphatase (Asymmetrical)</fullName>
    </submittedName>
</protein>